<feature type="compositionally biased region" description="Basic and acidic residues" evidence="8">
    <location>
        <begin position="387"/>
        <end position="414"/>
    </location>
</feature>
<dbReference type="GO" id="GO:0008270">
    <property type="term" value="F:zinc ion binding"/>
    <property type="evidence" value="ECO:0007669"/>
    <property type="project" value="UniProtKB-KW"/>
</dbReference>
<dbReference type="FunFam" id="3.30.160.60:FF:000446">
    <property type="entry name" value="Zinc finger protein"/>
    <property type="match status" value="1"/>
</dbReference>
<evidence type="ECO:0000256" key="6">
    <source>
        <dbReference type="ARBA" id="ARBA00023242"/>
    </source>
</evidence>
<dbReference type="PANTHER" id="PTHR24381:SF393">
    <property type="entry name" value="CHROMATIN-LINKED ADAPTOR FOR MSL PROTEINS, ISOFORM B"/>
    <property type="match status" value="1"/>
</dbReference>
<feature type="compositionally biased region" description="Basic and acidic residues" evidence="8">
    <location>
        <begin position="322"/>
        <end position="338"/>
    </location>
</feature>
<dbReference type="CDD" id="cd10520">
    <property type="entry name" value="PR-SET_PRDM17"/>
    <property type="match status" value="1"/>
</dbReference>
<feature type="region of interest" description="Disordered" evidence="8">
    <location>
        <begin position="1"/>
        <end position="97"/>
    </location>
</feature>
<name>A0A452HHR6_9SAUR</name>
<keyword evidence="4 7" id="KW-0863">Zinc-finger</keyword>
<evidence type="ECO:0000256" key="8">
    <source>
        <dbReference type="SAM" id="MobiDB-lite"/>
    </source>
</evidence>
<dbReference type="FunFam" id="3.30.160.60:FF:001616">
    <property type="entry name" value="zinc finger protein 408 isoform X2"/>
    <property type="match status" value="1"/>
</dbReference>
<evidence type="ECO:0000256" key="4">
    <source>
        <dbReference type="ARBA" id="ARBA00022771"/>
    </source>
</evidence>
<dbReference type="Gene3D" id="2.170.270.10">
    <property type="entry name" value="SET domain"/>
    <property type="match status" value="1"/>
</dbReference>
<feature type="compositionally biased region" description="Basic and acidic residues" evidence="8">
    <location>
        <begin position="345"/>
        <end position="375"/>
    </location>
</feature>
<dbReference type="Proteomes" id="UP000291020">
    <property type="component" value="Unassembled WGS sequence"/>
</dbReference>
<feature type="domain" description="C2H2-type" evidence="9">
    <location>
        <begin position="801"/>
        <end position="828"/>
    </location>
</feature>
<dbReference type="SMART" id="SM00355">
    <property type="entry name" value="ZnF_C2H2"/>
    <property type="match status" value="10"/>
</dbReference>
<dbReference type="FunFam" id="3.30.160.60:FF:001136">
    <property type="entry name" value="Zinc finger protein 408"/>
    <property type="match status" value="1"/>
</dbReference>
<dbReference type="FunFam" id="3.30.160.60:FF:000710">
    <property type="entry name" value="Zinc finger protein 768"/>
    <property type="match status" value="1"/>
</dbReference>
<reference evidence="10" key="2">
    <citation type="submission" date="2025-08" db="UniProtKB">
        <authorList>
            <consortium name="Ensembl"/>
        </authorList>
    </citation>
    <scope>IDENTIFICATION</scope>
</reference>
<dbReference type="InterPro" id="IPR046341">
    <property type="entry name" value="SET_dom_sf"/>
</dbReference>
<dbReference type="GO" id="GO:0005634">
    <property type="term" value="C:nucleus"/>
    <property type="evidence" value="ECO:0007669"/>
    <property type="project" value="UniProtKB-SubCell"/>
</dbReference>
<feature type="domain" description="C2H2-type" evidence="9">
    <location>
        <begin position="543"/>
        <end position="570"/>
    </location>
</feature>
<keyword evidence="5" id="KW-0862">Zinc</keyword>
<keyword evidence="2" id="KW-0479">Metal-binding</keyword>
<dbReference type="GO" id="GO:0000981">
    <property type="term" value="F:DNA-binding transcription factor activity, RNA polymerase II-specific"/>
    <property type="evidence" value="ECO:0007669"/>
    <property type="project" value="TreeGrafter"/>
</dbReference>
<evidence type="ECO:0000256" key="2">
    <source>
        <dbReference type="ARBA" id="ARBA00022723"/>
    </source>
</evidence>
<feature type="domain" description="C2H2-type" evidence="9">
    <location>
        <begin position="773"/>
        <end position="800"/>
    </location>
</feature>
<dbReference type="AlphaFoldDB" id="A0A452HHR6"/>
<evidence type="ECO:0000259" key="9">
    <source>
        <dbReference type="PROSITE" id="PS50157"/>
    </source>
</evidence>
<feature type="domain" description="C2H2-type" evidence="9">
    <location>
        <begin position="718"/>
        <end position="745"/>
    </location>
</feature>
<feature type="compositionally biased region" description="Basic and acidic residues" evidence="8">
    <location>
        <begin position="485"/>
        <end position="496"/>
    </location>
</feature>
<dbReference type="InterPro" id="IPR044412">
    <property type="entry name" value="PRDM17_PR-SET"/>
</dbReference>
<feature type="domain" description="C2H2-type" evidence="9">
    <location>
        <begin position="690"/>
        <end position="717"/>
    </location>
</feature>
<accession>A0A452HHR6</accession>
<feature type="region of interest" description="Disordered" evidence="8">
    <location>
        <begin position="454"/>
        <end position="504"/>
    </location>
</feature>
<feature type="domain" description="C2H2-type" evidence="9">
    <location>
        <begin position="599"/>
        <end position="626"/>
    </location>
</feature>
<feature type="compositionally biased region" description="Basic and acidic residues" evidence="8">
    <location>
        <begin position="61"/>
        <end position="73"/>
    </location>
</feature>
<dbReference type="Ensembl" id="ENSGAGT00000016518.1">
    <property type="protein sequence ID" value="ENSGAGP00000014439.1"/>
    <property type="gene ID" value="ENSGAGG00000010979.1"/>
</dbReference>
<reference evidence="11" key="1">
    <citation type="journal article" date="2017" name="PLoS ONE">
        <title>The Agassiz's desert tortoise genome provides a resource for the conservation of a threatened species.</title>
        <authorList>
            <person name="Tollis M."/>
            <person name="DeNardo D.F."/>
            <person name="Cornelius J.A."/>
            <person name="Dolby G.A."/>
            <person name="Edwards T."/>
            <person name="Henen B.T."/>
            <person name="Karl A.E."/>
            <person name="Murphy R.W."/>
            <person name="Kusumi K."/>
        </authorList>
    </citation>
    <scope>NUCLEOTIDE SEQUENCE [LARGE SCALE GENOMIC DNA]</scope>
</reference>
<dbReference type="PROSITE" id="PS50157">
    <property type="entry name" value="ZINC_FINGER_C2H2_2"/>
    <property type="match status" value="10"/>
</dbReference>
<dbReference type="FunFam" id="3.30.160.60:FF:001101">
    <property type="entry name" value="Zinc finger protein 408"/>
    <property type="match status" value="1"/>
</dbReference>
<dbReference type="FunFam" id="3.30.160.60:FF:001515">
    <property type="entry name" value="zinc finger protein 408"/>
    <property type="match status" value="1"/>
</dbReference>
<evidence type="ECO:0000313" key="11">
    <source>
        <dbReference type="Proteomes" id="UP000291020"/>
    </source>
</evidence>
<evidence type="ECO:0000313" key="10">
    <source>
        <dbReference type="Ensembl" id="ENSGAGP00000014439.1"/>
    </source>
</evidence>
<dbReference type="Gene3D" id="3.30.160.60">
    <property type="entry name" value="Classic Zinc Finger"/>
    <property type="match status" value="10"/>
</dbReference>
<dbReference type="FunFam" id="3.30.160.60:FF:001253">
    <property type="entry name" value="Zinc finger protein 408"/>
    <property type="match status" value="1"/>
</dbReference>
<keyword evidence="3" id="KW-0677">Repeat</keyword>
<feature type="domain" description="C2H2-type" evidence="9">
    <location>
        <begin position="571"/>
        <end position="598"/>
    </location>
</feature>
<dbReference type="InterPro" id="IPR013087">
    <property type="entry name" value="Znf_C2H2_type"/>
</dbReference>
<keyword evidence="11" id="KW-1185">Reference proteome</keyword>
<sequence length="971" mass="106187">METAARPHSPLPVPAAFWVPSESRPDAAAGSADGSASKGEPGAGTLFSAPVRCSGRPRARAGMERSHLGEWRGRRWPGGRGLRASERPAGPRPGPCASRVTPPLPCLPAGCEQRPVRGHPGRIRDPPAQPGASCGALRSLPPGLALGPSLAQEPGMGVWCVGRALPPGAQFGPRAEREPDCAAETAPSEASQSGCCCSDESICERSLSWRSLVKRGRGEDEANVSLVWISGRLHVRVRHPIAAGTELLYWPTEAQPGPAQVEGRMLQSASEGIAVPDEKQPKGQLAVAAVTETATPEAEAVVQKEGSSPCGNASEPFAGDPDNSKVMENETRVEDSRQPAKHSHRLQDNSRKEKESMTLGHEPGDAKMQRKENQHYESTSAAKANSRCKEDSVKEMDPQPKVERADGEPKEACRGKFHLPLSPPNGVRLSARLAGKPRKVHALTSQCLQECNARVSGQEAKRPSTSEGGDAETRNKVGQVSKGHSKLEPLEQRMKGLSDGPDELDKYPEVEVSIALEEGPSGSLGVSQQKSLPHGDEAGERRYRCGECGKAFLQLCHLKKHRFTHTGYKPFLCTECGKSYSSEESFKAHVLFHRGVRPFQCKQCDKAYGTKRDLREHEVLHTGERPFACEECGKTFARRPSLRIHKKIHLMKELNLANPKVCKCAICERYLANPGSLRNHMRLHTGEKPYICPYCGKDFRQQGNLRGHLRLHTGEKPYKCRFCEDAFPQLPELRRHLISHTGEAHLCTVCGKALKDPHTLRAHERLHTGERPFKCEQCGKAYTLATKLRRHQKSHLEDMPYKCDVCGMGYTLLQSLKRHKVTHKGARDSIKLVEAAVLLGMDMPKAARKRLKRKVPQEAGTEEPTMLMVQSVEMPASINEAELMITTNGHYIATYQPPGSPPESGVRRVLGSAAPAGHLETNNDIIEIMISEHEHKCIIMQDEGAPSDMVIIQEGVGFGAVAEVVEVETGT</sequence>
<feature type="region of interest" description="Disordered" evidence="8">
    <location>
        <begin position="296"/>
        <end position="421"/>
    </location>
</feature>
<evidence type="ECO:0000256" key="5">
    <source>
        <dbReference type="ARBA" id="ARBA00022833"/>
    </source>
</evidence>
<dbReference type="STRING" id="38772.ENSGAGP00000014439"/>
<feature type="compositionally biased region" description="Low complexity" evidence="8">
    <location>
        <begin position="26"/>
        <end position="37"/>
    </location>
</feature>
<dbReference type="Pfam" id="PF00096">
    <property type="entry name" value="zf-C2H2"/>
    <property type="match status" value="6"/>
</dbReference>
<feature type="domain" description="C2H2-type" evidence="9">
    <location>
        <begin position="627"/>
        <end position="654"/>
    </location>
</feature>
<dbReference type="PANTHER" id="PTHR24381">
    <property type="entry name" value="ZINC FINGER PROTEIN"/>
    <property type="match status" value="1"/>
</dbReference>
<protein>
    <recommendedName>
        <fullName evidence="9">C2H2-type domain-containing protein</fullName>
    </recommendedName>
</protein>
<dbReference type="SUPFAM" id="SSF57667">
    <property type="entry name" value="beta-beta-alpha zinc fingers"/>
    <property type="match status" value="5"/>
</dbReference>
<reference evidence="10" key="3">
    <citation type="submission" date="2025-09" db="UniProtKB">
        <authorList>
            <consortium name="Ensembl"/>
        </authorList>
    </citation>
    <scope>IDENTIFICATION</scope>
</reference>
<dbReference type="FunFam" id="3.30.160.60:FF:001723">
    <property type="entry name" value="Zinc finger protein 408"/>
    <property type="match status" value="1"/>
</dbReference>
<proteinExistence type="predicted"/>
<dbReference type="PROSITE" id="PS00028">
    <property type="entry name" value="ZINC_FINGER_C2H2_1"/>
    <property type="match status" value="10"/>
</dbReference>
<keyword evidence="6" id="KW-0539">Nucleus</keyword>
<organism evidence="10 11">
    <name type="scientific">Gopherus agassizii</name>
    <name type="common">Agassiz's desert tortoise</name>
    <dbReference type="NCBI Taxonomy" id="38772"/>
    <lineage>
        <taxon>Eukaryota</taxon>
        <taxon>Metazoa</taxon>
        <taxon>Chordata</taxon>
        <taxon>Craniata</taxon>
        <taxon>Vertebrata</taxon>
        <taxon>Euteleostomi</taxon>
        <taxon>Archelosauria</taxon>
        <taxon>Testudinata</taxon>
        <taxon>Testudines</taxon>
        <taxon>Cryptodira</taxon>
        <taxon>Durocryptodira</taxon>
        <taxon>Testudinoidea</taxon>
        <taxon>Testudinidae</taxon>
        <taxon>Gopherus</taxon>
    </lineage>
</organism>
<dbReference type="InterPro" id="IPR036236">
    <property type="entry name" value="Znf_C2H2_sf"/>
</dbReference>
<dbReference type="Pfam" id="PF13912">
    <property type="entry name" value="zf-C2H2_6"/>
    <property type="match status" value="1"/>
</dbReference>
<evidence type="ECO:0000256" key="3">
    <source>
        <dbReference type="ARBA" id="ARBA00022737"/>
    </source>
</evidence>
<feature type="domain" description="C2H2-type" evidence="9">
    <location>
        <begin position="745"/>
        <end position="772"/>
    </location>
</feature>
<dbReference type="GO" id="GO:0000977">
    <property type="term" value="F:RNA polymerase II transcription regulatory region sequence-specific DNA binding"/>
    <property type="evidence" value="ECO:0007669"/>
    <property type="project" value="TreeGrafter"/>
</dbReference>
<dbReference type="FunFam" id="3.30.160.60:FF:000849">
    <property type="entry name" value="Zinc finger protein 408"/>
    <property type="match status" value="2"/>
</dbReference>
<evidence type="ECO:0000256" key="7">
    <source>
        <dbReference type="PROSITE-ProRule" id="PRU00042"/>
    </source>
</evidence>
<evidence type="ECO:0000256" key="1">
    <source>
        <dbReference type="ARBA" id="ARBA00004123"/>
    </source>
</evidence>
<feature type="domain" description="C2H2-type" evidence="9">
    <location>
        <begin position="662"/>
        <end position="689"/>
    </location>
</feature>
<comment type="subcellular location">
    <subcellularLocation>
        <location evidence="1">Nucleus</location>
    </subcellularLocation>
</comment>